<evidence type="ECO:0000256" key="1">
    <source>
        <dbReference type="ARBA" id="ARBA00004141"/>
    </source>
</evidence>
<comment type="subcellular location">
    <subcellularLocation>
        <location evidence="1">Membrane</location>
        <topology evidence="1">Multi-pass membrane protein</topology>
    </subcellularLocation>
</comment>
<keyword evidence="3 5" id="KW-1133">Transmembrane helix</keyword>
<keyword evidence="4 5" id="KW-0472">Membrane</keyword>
<dbReference type="AlphaFoldDB" id="A0A840I0C6"/>
<feature type="transmembrane region" description="Helical" evidence="5">
    <location>
        <begin position="40"/>
        <end position="58"/>
    </location>
</feature>
<feature type="transmembrane region" description="Helical" evidence="5">
    <location>
        <begin position="109"/>
        <end position="126"/>
    </location>
</feature>
<name>A0A840I0C6_9PROT</name>
<proteinExistence type="predicted"/>
<dbReference type="InterPro" id="IPR007267">
    <property type="entry name" value="GtrA_DPMS_TM"/>
</dbReference>
<sequence>MSVLGDIYSAPFVRYAAVSAAALVCDVGSFAAMVASGLPVTGAAALGYALGVVVHWVLSSRLVFAAEVGEQGSPRRRVQKALFAGSAAIGLGVTAFVTATSSSFGAPPAAAKLLAVIASFQAVWFVRRQLVFDQAGTA</sequence>
<feature type="transmembrane region" description="Helical" evidence="5">
    <location>
        <begin position="78"/>
        <end position="97"/>
    </location>
</feature>
<evidence type="ECO:0000256" key="5">
    <source>
        <dbReference type="SAM" id="Phobius"/>
    </source>
</evidence>
<gene>
    <name evidence="7" type="ORF">GGQ59_000779</name>
</gene>
<dbReference type="RefSeq" id="WP_183815979.1">
    <property type="nucleotide sequence ID" value="NZ_JACHOB010000001.1"/>
</dbReference>
<evidence type="ECO:0000259" key="6">
    <source>
        <dbReference type="Pfam" id="PF04138"/>
    </source>
</evidence>
<accession>A0A840I0C6</accession>
<feature type="transmembrane region" description="Helical" evidence="5">
    <location>
        <begin position="12"/>
        <end position="34"/>
    </location>
</feature>
<dbReference type="GO" id="GO:0016020">
    <property type="term" value="C:membrane"/>
    <property type="evidence" value="ECO:0007669"/>
    <property type="project" value="UniProtKB-SubCell"/>
</dbReference>
<dbReference type="Pfam" id="PF04138">
    <property type="entry name" value="GtrA_DPMS_TM"/>
    <property type="match status" value="1"/>
</dbReference>
<keyword evidence="8" id="KW-1185">Reference proteome</keyword>
<evidence type="ECO:0000313" key="8">
    <source>
        <dbReference type="Proteomes" id="UP000563524"/>
    </source>
</evidence>
<dbReference type="EMBL" id="JACHOB010000001">
    <property type="protein sequence ID" value="MBB4658279.1"/>
    <property type="molecule type" value="Genomic_DNA"/>
</dbReference>
<evidence type="ECO:0000256" key="2">
    <source>
        <dbReference type="ARBA" id="ARBA00022692"/>
    </source>
</evidence>
<comment type="caution">
    <text evidence="7">The sequence shown here is derived from an EMBL/GenBank/DDBJ whole genome shotgun (WGS) entry which is preliminary data.</text>
</comment>
<reference evidence="7 8" key="1">
    <citation type="submission" date="2020-08" db="EMBL/GenBank/DDBJ databases">
        <title>Genomic Encyclopedia of Type Strains, Phase IV (KMG-IV): sequencing the most valuable type-strain genomes for metagenomic binning, comparative biology and taxonomic classification.</title>
        <authorList>
            <person name="Goeker M."/>
        </authorList>
    </citation>
    <scope>NUCLEOTIDE SEQUENCE [LARGE SCALE GENOMIC DNA]</scope>
    <source>
        <strain evidence="7 8">DSM 102850</strain>
    </source>
</reference>
<evidence type="ECO:0000313" key="7">
    <source>
        <dbReference type="EMBL" id="MBB4658279.1"/>
    </source>
</evidence>
<dbReference type="GO" id="GO:0000271">
    <property type="term" value="P:polysaccharide biosynthetic process"/>
    <property type="evidence" value="ECO:0007669"/>
    <property type="project" value="InterPro"/>
</dbReference>
<keyword evidence="2 5" id="KW-0812">Transmembrane</keyword>
<protein>
    <submittedName>
        <fullName evidence="7">Putative flippase GtrA</fullName>
    </submittedName>
</protein>
<evidence type="ECO:0000256" key="3">
    <source>
        <dbReference type="ARBA" id="ARBA00022989"/>
    </source>
</evidence>
<organism evidence="7 8">
    <name type="scientific">Parvularcula dongshanensis</name>
    <dbReference type="NCBI Taxonomy" id="1173995"/>
    <lineage>
        <taxon>Bacteria</taxon>
        <taxon>Pseudomonadati</taxon>
        <taxon>Pseudomonadota</taxon>
        <taxon>Alphaproteobacteria</taxon>
        <taxon>Parvularculales</taxon>
        <taxon>Parvularculaceae</taxon>
        <taxon>Parvularcula</taxon>
    </lineage>
</organism>
<feature type="domain" description="GtrA/DPMS transmembrane" evidence="6">
    <location>
        <begin position="14"/>
        <end position="132"/>
    </location>
</feature>
<evidence type="ECO:0000256" key="4">
    <source>
        <dbReference type="ARBA" id="ARBA00023136"/>
    </source>
</evidence>
<dbReference type="Proteomes" id="UP000563524">
    <property type="component" value="Unassembled WGS sequence"/>
</dbReference>